<accession>A0A833ZCF5</accession>
<sequence length="136" mass="15318">MAGPGPGDPDEHYDFLFKLVLVGDASVGKTCVVQRFKTGAFSERQSSTIGVDFTMKTLEIQGKRVKVVEKAAEFRCLNEEGQEPWKSQERHTPDTCQPLVPRRRNTCCLNFLFSSNARQPQTHMYPLKEEPITGSI</sequence>
<evidence type="ECO:0000313" key="3">
    <source>
        <dbReference type="EMBL" id="KAF6089105.1"/>
    </source>
</evidence>
<protein>
    <submittedName>
        <fullName evidence="3">RAB43, member RAS oncogene family</fullName>
    </submittedName>
</protein>
<keyword evidence="2" id="KW-0342">GTP-binding</keyword>
<dbReference type="Proteomes" id="UP000664940">
    <property type="component" value="Unassembled WGS sequence"/>
</dbReference>
<dbReference type="InterPro" id="IPR027417">
    <property type="entry name" value="P-loop_NTPase"/>
</dbReference>
<organism evidence="3 4">
    <name type="scientific">Phyllostomus discolor</name>
    <name type="common">pale spear-nosed bat</name>
    <dbReference type="NCBI Taxonomy" id="89673"/>
    <lineage>
        <taxon>Eukaryota</taxon>
        <taxon>Metazoa</taxon>
        <taxon>Chordata</taxon>
        <taxon>Craniata</taxon>
        <taxon>Vertebrata</taxon>
        <taxon>Euteleostomi</taxon>
        <taxon>Mammalia</taxon>
        <taxon>Eutheria</taxon>
        <taxon>Laurasiatheria</taxon>
        <taxon>Chiroptera</taxon>
        <taxon>Yangochiroptera</taxon>
        <taxon>Phyllostomidae</taxon>
        <taxon>Phyllostominae</taxon>
        <taxon>Phyllostomus</taxon>
    </lineage>
</organism>
<dbReference type="PANTHER" id="PTHR47979">
    <property type="entry name" value="DRAB11-RELATED"/>
    <property type="match status" value="1"/>
</dbReference>
<dbReference type="PROSITE" id="PS51419">
    <property type="entry name" value="RAB"/>
    <property type="match status" value="1"/>
</dbReference>
<dbReference type="SMART" id="SM00175">
    <property type="entry name" value="RAB"/>
    <property type="match status" value="1"/>
</dbReference>
<dbReference type="Gene3D" id="3.40.50.300">
    <property type="entry name" value="P-loop containing nucleotide triphosphate hydrolases"/>
    <property type="match status" value="1"/>
</dbReference>
<dbReference type="GO" id="GO:0003924">
    <property type="term" value="F:GTPase activity"/>
    <property type="evidence" value="ECO:0007669"/>
    <property type="project" value="InterPro"/>
</dbReference>
<gene>
    <name evidence="3" type="ORF">HJG60_015967</name>
</gene>
<evidence type="ECO:0000313" key="4">
    <source>
        <dbReference type="Proteomes" id="UP000664940"/>
    </source>
</evidence>
<dbReference type="AlphaFoldDB" id="A0A833ZCF5"/>
<dbReference type="SUPFAM" id="SSF52540">
    <property type="entry name" value="P-loop containing nucleoside triphosphate hydrolases"/>
    <property type="match status" value="1"/>
</dbReference>
<dbReference type="GO" id="GO:0005525">
    <property type="term" value="F:GTP binding"/>
    <property type="evidence" value="ECO:0007669"/>
    <property type="project" value="UniProtKB-KW"/>
</dbReference>
<evidence type="ECO:0000256" key="2">
    <source>
        <dbReference type="ARBA" id="ARBA00023134"/>
    </source>
</evidence>
<dbReference type="InterPro" id="IPR050209">
    <property type="entry name" value="Rab_GTPases_membrane_traffic"/>
</dbReference>
<dbReference type="InterPro" id="IPR001806">
    <property type="entry name" value="Small_GTPase"/>
</dbReference>
<dbReference type="Pfam" id="PF00071">
    <property type="entry name" value="Ras"/>
    <property type="match status" value="1"/>
</dbReference>
<dbReference type="EMBL" id="JABVXQ010000010">
    <property type="protein sequence ID" value="KAF6089105.1"/>
    <property type="molecule type" value="Genomic_DNA"/>
</dbReference>
<dbReference type="PRINTS" id="PR00449">
    <property type="entry name" value="RASTRNSFRMNG"/>
</dbReference>
<evidence type="ECO:0000256" key="1">
    <source>
        <dbReference type="ARBA" id="ARBA00022741"/>
    </source>
</evidence>
<name>A0A833ZCF5_9CHIR</name>
<reference evidence="3 4" key="1">
    <citation type="journal article" date="2020" name="Nature">
        <title>Six reference-quality genomes reveal evolution of bat adaptations.</title>
        <authorList>
            <person name="Jebb D."/>
            <person name="Huang Z."/>
            <person name="Pippel M."/>
            <person name="Hughes G.M."/>
            <person name="Lavrichenko K."/>
            <person name="Devanna P."/>
            <person name="Winkler S."/>
            <person name="Jermiin L.S."/>
            <person name="Skirmuntt E.C."/>
            <person name="Katzourakis A."/>
            <person name="Burkitt-Gray L."/>
            <person name="Ray D.A."/>
            <person name="Sullivan K.A.M."/>
            <person name="Roscito J.G."/>
            <person name="Kirilenko B.M."/>
            <person name="Davalos L.M."/>
            <person name="Corthals A.P."/>
            <person name="Power M.L."/>
            <person name="Jones G."/>
            <person name="Ransome R.D."/>
            <person name="Dechmann D.K.N."/>
            <person name="Locatelli A.G."/>
            <person name="Puechmaille S.J."/>
            <person name="Fedrigo O."/>
            <person name="Jarvis E.D."/>
            <person name="Hiller M."/>
            <person name="Vernes S.C."/>
            <person name="Myers E.W."/>
            <person name="Teeling E.C."/>
        </authorList>
    </citation>
    <scope>NUCLEOTIDE SEQUENCE [LARGE SCALE GENOMIC DNA]</scope>
    <source>
        <strain evidence="3">Bat1K_MPI-CBG_1</strain>
    </source>
</reference>
<comment type="caution">
    <text evidence="3">The sequence shown here is derived from an EMBL/GenBank/DDBJ whole genome shotgun (WGS) entry which is preliminary data.</text>
</comment>
<keyword evidence="1" id="KW-0547">Nucleotide-binding</keyword>
<proteinExistence type="predicted"/>